<feature type="transmembrane region" description="Helical" evidence="1">
    <location>
        <begin position="46"/>
        <end position="73"/>
    </location>
</feature>
<dbReference type="AlphaFoldDB" id="A0A844ZTM2"/>
<feature type="transmembrane region" description="Helical" evidence="1">
    <location>
        <begin position="12"/>
        <end position="34"/>
    </location>
</feature>
<keyword evidence="1" id="KW-0472">Membrane</keyword>
<keyword evidence="3" id="KW-1185">Reference proteome</keyword>
<name>A0A844ZTM2_9SPHN</name>
<organism evidence="2 3">
    <name type="scientific">Pontixanthobacter aquaemixtae</name>
    <dbReference type="NCBI Taxonomy" id="1958940"/>
    <lineage>
        <taxon>Bacteria</taxon>
        <taxon>Pseudomonadati</taxon>
        <taxon>Pseudomonadota</taxon>
        <taxon>Alphaproteobacteria</taxon>
        <taxon>Sphingomonadales</taxon>
        <taxon>Erythrobacteraceae</taxon>
        <taxon>Pontixanthobacter</taxon>
    </lineage>
</organism>
<dbReference type="Proteomes" id="UP000442714">
    <property type="component" value="Unassembled WGS sequence"/>
</dbReference>
<gene>
    <name evidence="2" type="ORF">GRI41_05905</name>
</gene>
<comment type="caution">
    <text evidence="2">The sequence shown here is derived from an EMBL/GenBank/DDBJ whole genome shotgun (WGS) entry which is preliminary data.</text>
</comment>
<evidence type="ECO:0000313" key="2">
    <source>
        <dbReference type="EMBL" id="MXO90346.1"/>
    </source>
</evidence>
<protein>
    <submittedName>
        <fullName evidence="2">Uncharacterized protein</fullName>
    </submittedName>
</protein>
<keyword evidence="1" id="KW-1133">Transmembrane helix</keyword>
<sequence>MEYSNLMRNAARILFWLAIVIVLVSLVSPFLMILNFGPMSSAGGGFQMTAVLVGILGGITSAVPAFVGAAIVWRLDIWLFERGDKE</sequence>
<evidence type="ECO:0000313" key="3">
    <source>
        <dbReference type="Proteomes" id="UP000442714"/>
    </source>
</evidence>
<proteinExistence type="predicted"/>
<reference evidence="2 3" key="1">
    <citation type="submission" date="2019-12" db="EMBL/GenBank/DDBJ databases">
        <title>Genomic-based taxomic classification of the family Erythrobacteraceae.</title>
        <authorList>
            <person name="Xu L."/>
        </authorList>
    </citation>
    <scope>NUCLEOTIDE SEQUENCE [LARGE SCALE GENOMIC DNA]</scope>
    <source>
        <strain evidence="2 3">KCTC 52763</strain>
    </source>
</reference>
<evidence type="ECO:0000256" key="1">
    <source>
        <dbReference type="SAM" id="Phobius"/>
    </source>
</evidence>
<dbReference type="EMBL" id="WTYX01000001">
    <property type="protein sequence ID" value="MXO90346.1"/>
    <property type="molecule type" value="Genomic_DNA"/>
</dbReference>
<accession>A0A844ZTM2</accession>
<keyword evidence="1" id="KW-0812">Transmembrane</keyword>